<sequence length="447" mass="47628">MPAHTLNASSAGARAADAHRHPAPWRAVLAASVGNALEYYDLLIYGYFAITIGKLFFPTGDAWSSLMLSVGTFGVSFIMRPLGSMVLGSYADRVGRKAALTWSILLMMLGTAMIAFAPTYASIGLWSPAIVIVARLLQGFSAGGEFGSATAFMIEHANGKRMGYNASWQAATQGLATLLAAGLSAWITYALTTAQVESWGWRVAFLFGLLIGPIGVYIRRHTPETPEFVAMQAEAPAALQARSPLRDTLTQGLPGLLLGAGVVVAVTAFNYVQKVYMPTYAINQLHIATSASLVCTMITGAMLMVMAPAFGLMADRFGSIRVVSIAMVVIALSTYPMFATLVAQPTFWTLLVMQAIVGVLLAAILAPLPALPALLADIFPTRTRGTGLALSYNLSVTIFGGFSPLIVTWLIGVTHIKTSPSFYVFATTLISLASLWMLRGRARADRT</sequence>
<proteinExistence type="predicted"/>
<dbReference type="Pfam" id="PF07690">
    <property type="entry name" value="MFS_1"/>
    <property type="match status" value="1"/>
</dbReference>
<keyword evidence="2" id="KW-0813">Transport</keyword>
<name>A0ABM9JB09_9RALS</name>
<dbReference type="Pfam" id="PF00083">
    <property type="entry name" value="Sugar_tr"/>
    <property type="match status" value="1"/>
</dbReference>
<dbReference type="PANTHER" id="PTHR43528:SF8">
    <property type="entry name" value="BLR0239 PROTEIN"/>
    <property type="match status" value="1"/>
</dbReference>
<dbReference type="InterPro" id="IPR020846">
    <property type="entry name" value="MFS_dom"/>
</dbReference>
<feature type="transmembrane region" description="Helical" evidence="8">
    <location>
        <begin position="347"/>
        <end position="371"/>
    </location>
</feature>
<feature type="domain" description="Major facilitator superfamily (MFS) profile" evidence="9">
    <location>
        <begin position="27"/>
        <end position="443"/>
    </location>
</feature>
<keyword evidence="3" id="KW-1003">Cell membrane</keyword>
<dbReference type="PROSITE" id="PS50850">
    <property type="entry name" value="MFS"/>
    <property type="match status" value="1"/>
</dbReference>
<evidence type="ECO:0000256" key="6">
    <source>
        <dbReference type="ARBA" id="ARBA00022989"/>
    </source>
</evidence>
<dbReference type="InterPro" id="IPR011701">
    <property type="entry name" value="MFS"/>
</dbReference>
<evidence type="ECO:0000256" key="2">
    <source>
        <dbReference type="ARBA" id="ARBA00022448"/>
    </source>
</evidence>
<evidence type="ECO:0000256" key="5">
    <source>
        <dbReference type="ARBA" id="ARBA00022847"/>
    </source>
</evidence>
<feature type="transmembrane region" description="Helical" evidence="8">
    <location>
        <begin position="99"/>
        <end position="123"/>
    </location>
</feature>
<reference evidence="10 11" key="1">
    <citation type="submission" date="2023-07" db="EMBL/GenBank/DDBJ databases">
        <authorList>
            <person name="Peeters C."/>
        </authorList>
    </citation>
    <scope>NUCLEOTIDE SEQUENCE [LARGE SCALE GENOMIC DNA]</scope>
    <source>
        <strain evidence="10 11">LMG 18095</strain>
    </source>
</reference>
<feature type="transmembrane region" description="Helical" evidence="8">
    <location>
        <begin position="285"/>
        <end position="310"/>
    </location>
</feature>
<feature type="transmembrane region" description="Helical" evidence="8">
    <location>
        <begin position="129"/>
        <end position="154"/>
    </location>
</feature>
<dbReference type="PANTHER" id="PTHR43528">
    <property type="entry name" value="ALPHA-KETOGLUTARATE PERMEASE"/>
    <property type="match status" value="1"/>
</dbReference>
<feature type="transmembrane region" description="Helical" evidence="8">
    <location>
        <begin position="199"/>
        <end position="218"/>
    </location>
</feature>
<dbReference type="Gene3D" id="1.20.1250.20">
    <property type="entry name" value="MFS general substrate transporter like domains"/>
    <property type="match status" value="2"/>
</dbReference>
<feature type="transmembrane region" description="Helical" evidence="8">
    <location>
        <begin position="322"/>
        <end position="341"/>
    </location>
</feature>
<accession>A0ABM9JB09</accession>
<dbReference type="InterPro" id="IPR051084">
    <property type="entry name" value="H+-coupled_symporters"/>
</dbReference>
<dbReference type="Proteomes" id="UP001189773">
    <property type="component" value="Unassembled WGS sequence"/>
</dbReference>
<evidence type="ECO:0000313" key="11">
    <source>
        <dbReference type="Proteomes" id="UP001189773"/>
    </source>
</evidence>
<feature type="transmembrane region" description="Helical" evidence="8">
    <location>
        <begin position="166"/>
        <end position="187"/>
    </location>
</feature>
<organism evidence="10 11">
    <name type="scientific">Ralstonia thomasii</name>
    <dbReference type="NCBI Taxonomy" id="3058596"/>
    <lineage>
        <taxon>Bacteria</taxon>
        <taxon>Pseudomonadati</taxon>
        <taxon>Pseudomonadota</taxon>
        <taxon>Betaproteobacteria</taxon>
        <taxon>Burkholderiales</taxon>
        <taxon>Burkholderiaceae</taxon>
        <taxon>Ralstonia</taxon>
    </lineage>
</organism>
<keyword evidence="6 8" id="KW-1133">Transmembrane helix</keyword>
<evidence type="ECO:0000256" key="1">
    <source>
        <dbReference type="ARBA" id="ARBA00004651"/>
    </source>
</evidence>
<gene>
    <name evidence="10" type="primary">proP_4</name>
    <name evidence="10" type="ORF">LMG18095_01740</name>
</gene>
<evidence type="ECO:0000256" key="8">
    <source>
        <dbReference type="SAM" id="Phobius"/>
    </source>
</evidence>
<comment type="subcellular location">
    <subcellularLocation>
        <location evidence="1">Cell membrane</location>
        <topology evidence="1">Multi-pass membrane protein</topology>
    </subcellularLocation>
</comment>
<dbReference type="EMBL" id="CATZAR010000003">
    <property type="protein sequence ID" value="CAJ0788449.1"/>
    <property type="molecule type" value="Genomic_DNA"/>
</dbReference>
<protein>
    <submittedName>
        <fullName evidence="10">Proline/betaine transporter</fullName>
    </submittedName>
</protein>
<keyword evidence="5" id="KW-0769">Symport</keyword>
<dbReference type="SUPFAM" id="SSF103473">
    <property type="entry name" value="MFS general substrate transporter"/>
    <property type="match status" value="1"/>
</dbReference>
<keyword evidence="11" id="KW-1185">Reference proteome</keyword>
<evidence type="ECO:0000256" key="4">
    <source>
        <dbReference type="ARBA" id="ARBA00022692"/>
    </source>
</evidence>
<evidence type="ECO:0000313" key="10">
    <source>
        <dbReference type="EMBL" id="CAJ0788449.1"/>
    </source>
</evidence>
<feature type="transmembrane region" description="Helical" evidence="8">
    <location>
        <begin position="63"/>
        <end position="87"/>
    </location>
</feature>
<dbReference type="InterPro" id="IPR005828">
    <property type="entry name" value="MFS_sugar_transport-like"/>
</dbReference>
<dbReference type="RefSeq" id="WP_316852063.1">
    <property type="nucleotide sequence ID" value="NZ_CATZAR010000003.1"/>
</dbReference>
<keyword evidence="7 8" id="KW-0472">Membrane</keyword>
<evidence type="ECO:0000256" key="3">
    <source>
        <dbReference type="ARBA" id="ARBA00022475"/>
    </source>
</evidence>
<feature type="transmembrane region" description="Helical" evidence="8">
    <location>
        <begin position="39"/>
        <end position="57"/>
    </location>
</feature>
<feature type="transmembrane region" description="Helical" evidence="8">
    <location>
        <begin position="422"/>
        <end position="438"/>
    </location>
</feature>
<dbReference type="InterPro" id="IPR036259">
    <property type="entry name" value="MFS_trans_sf"/>
</dbReference>
<feature type="transmembrane region" description="Helical" evidence="8">
    <location>
        <begin position="392"/>
        <end position="416"/>
    </location>
</feature>
<evidence type="ECO:0000256" key="7">
    <source>
        <dbReference type="ARBA" id="ARBA00023136"/>
    </source>
</evidence>
<keyword evidence="4 8" id="KW-0812">Transmembrane</keyword>
<feature type="transmembrane region" description="Helical" evidence="8">
    <location>
        <begin position="252"/>
        <end position="273"/>
    </location>
</feature>
<evidence type="ECO:0000259" key="9">
    <source>
        <dbReference type="PROSITE" id="PS50850"/>
    </source>
</evidence>
<comment type="caution">
    <text evidence="10">The sequence shown here is derived from an EMBL/GenBank/DDBJ whole genome shotgun (WGS) entry which is preliminary data.</text>
</comment>